<feature type="compositionally biased region" description="Gly residues" evidence="1">
    <location>
        <begin position="79"/>
        <end position="101"/>
    </location>
</feature>
<proteinExistence type="predicted"/>
<organism evidence="3 4">
    <name type="scientific">Rangifer tarandus platyrhynchus</name>
    <name type="common">Svalbard reindeer</name>
    <dbReference type="NCBI Taxonomy" id="3082113"/>
    <lineage>
        <taxon>Eukaryota</taxon>
        <taxon>Metazoa</taxon>
        <taxon>Chordata</taxon>
        <taxon>Craniata</taxon>
        <taxon>Vertebrata</taxon>
        <taxon>Euteleostomi</taxon>
        <taxon>Mammalia</taxon>
        <taxon>Eutheria</taxon>
        <taxon>Laurasiatheria</taxon>
        <taxon>Artiodactyla</taxon>
        <taxon>Ruminantia</taxon>
        <taxon>Pecora</taxon>
        <taxon>Cervidae</taxon>
        <taxon>Odocoileinae</taxon>
        <taxon>Rangifer</taxon>
    </lineage>
</organism>
<keyword evidence="2" id="KW-0812">Transmembrane</keyword>
<name>A0ABN8YXM7_RANTA</name>
<evidence type="ECO:0000313" key="4">
    <source>
        <dbReference type="Proteomes" id="UP001176941"/>
    </source>
</evidence>
<keyword evidence="2" id="KW-1133">Transmembrane helix</keyword>
<evidence type="ECO:0000256" key="1">
    <source>
        <dbReference type="SAM" id="MobiDB-lite"/>
    </source>
</evidence>
<feature type="region of interest" description="Disordered" evidence="1">
    <location>
        <begin position="72"/>
        <end position="106"/>
    </location>
</feature>
<feature type="transmembrane region" description="Helical" evidence="2">
    <location>
        <begin position="12"/>
        <end position="30"/>
    </location>
</feature>
<dbReference type="EMBL" id="OX459961">
    <property type="protein sequence ID" value="CAI9166358.1"/>
    <property type="molecule type" value="Genomic_DNA"/>
</dbReference>
<evidence type="ECO:0000256" key="2">
    <source>
        <dbReference type="SAM" id="Phobius"/>
    </source>
</evidence>
<accession>A0ABN8YXM7</accession>
<feature type="region of interest" description="Disordered" evidence="1">
    <location>
        <begin position="122"/>
        <end position="145"/>
    </location>
</feature>
<sequence>MKSNSDHQSWGNGRALFSFFLSFFLSFFFFNRVCRKSLLLSGVTEEGSFTSLSPGQWNILLRECQRGTVSGSRVHRASVGGGASRAGWRGGRAGERGGGPSGWATLPAALKDPTMQRWRPSSVTMSLPAPANRRGAGGGAGERRL</sequence>
<reference evidence="3" key="1">
    <citation type="submission" date="2023-04" db="EMBL/GenBank/DDBJ databases">
        <authorList>
            <consortium name="ELIXIR-Norway"/>
        </authorList>
    </citation>
    <scope>NUCLEOTIDE SEQUENCE [LARGE SCALE GENOMIC DNA]</scope>
</reference>
<keyword evidence="2" id="KW-0472">Membrane</keyword>
<dbReference type="Proteomes" id="UP001176941">
    <property type="component" value="Chromosome 25"/>
</dbReference>
<keyword evidence="4" id="KW-1185">Reference proteome</keyword>
<protein>
    <submittedName>
        <fullName evidence="3">Uncharacterized protein</fullName>
    </submittedName>
</protein>
<gene>
    <name evidence="3" type="ORF">MRATA1EN1_LOCUS15320</name>
</gene>
<feature type="compositionally biased region" description="Gly residues" evidence="1">
    <location>
        <begin position="135"/>
        <end position="145"/>
    </location>
</feature>
<evidence type="ECO:0000313" key="3">
    <source>
        <dbReference type="EMBL" id="CAI9166358.1"/>
    </source>
</evidence>